<organism evidence="1 2">
    <name type="scientific">Ceratitis capitata</name>
    <name type="common">Mediterranean fruit fly</name>
    <name type="synonym">Tephritis capitata</name>
    <dbReference type="NCBI Taxonomy" id="7213"/>
    <lineage>
        <taxon>Eukaryota</taxon>
        <taxon>Metazoa</taxon>
        <taxon>Ecdysozoa</taxon>
        <taxon>Arthropoda</taxon>
        <taxon>Hexapoda</taxon>
        <taxon>Insecta</taxon>
        <taxon>Pterygota</taxon>
        <taxon>Neoptera</taxon>
        <taxon>Endopterygota</taxon>
        <taxon>Diptera</taxon>
        <taxon>Brachycera</taxon>
        <taxon>Muscomorpha</taxon>
        <taxon>Tephritoidea</taxon>
        <taxon>Tephritidae</taxon>
        <taxon>Ceratitis</taxon>
        <taxon>Ceratitis</taxon>
    </lineage>
</organism>
<name>A0A811V111_CERCA</name>
<keyword evidence="2" id="KW-1185">Reference proteome</keyword>
<evidence type="ECO:0000313" key="2">
    <source>
        <dbReference type="Proteomes" id="UP000606786"/>
    </source>
</evidence>
<sequence>MEYNIMEQLPPHQEIYEIMMKKYEQSSDAPSTNDENSTLINYVKYNEKNTAEDEKENENEVQEIF</sequence>
<accession>A0A811V111</accession>
<reference evidence="1" key="1">
    <citation type="submission" date="2020-11" db="EMBL/GenBank/DDBJ databases">
        <authorList>
            <person name="Whitehead M."/>
        </authorList>
    </citation>
    <scope>NUCLEOTIDE SEQUENCE</scope>
    <source>
        <strain evidence="1">EGII</strain>
    </source>
</reference>
<protein>
    <submittedName>
        <fullName evidence="1">(Mediterranean fruit fly) hypothetical protein</fullName>
    </submittedName>
</protein>
<gene>
    <name evidence="1" type="ORF">CCAP1982_LOCUS12005</name>
</gene>
<comment type="caution">
    <text evidence="1">The sequence shown here is derived from an EMBL/GenBank/DDBJ whole genome shotgun (WGS) entry which is preliminary data.</text>
</comment>
<dbReference type="AlphaFoldDB" id="A0A811V111"/>
<dbReference type="EMBL" id="CAJHJT010000034">
    <property type="protein sequence ID" value="CAD7003556.1"/>
    <property type="molecule type" value="Genomic_DNA"/>
</dbReference>
<evidence type="ECO:0000313" key="1">
    <source>
        <dbReference type="EMBL" id="CAD7003556.1"/>
    </source>
</evidence>
<dbReference type="Proteomes" id="UP000606786">
    <property type="component" value="Unassembled WGS sequence"/>
</dbReference>
<proteinExistence type="predicted"/>